<dbReference type="PANTHER" id="PTHR11911">
    <property type="entry name" value="INOSINE-5-MONOPHOSPHATE DEHYDROGENASE RELATED"/>
    <property type="match status" value="1"/>
</dbReference>
<dbReference type="FunFam" id="3.20.20.70:FF:000424">
    <property type="entry name" value="Inosine-5'-monophosphate dehydrogenase 2"/>
    <property type="match status" value="1"/>
</dbReference>
<evidence type="ECO:0000313" key="4">
    <source>
        <dbReference type="Proteomes" id="UP000009375"/>
    </source>
</evidence>
<dbReference type="Pfam" id="PF00478">
    <property type="entry name" value="IMPDH"/>
    <property type="match status" value="1"/>
</dbReference>
<organism evidence="3 4">
    <name type="scientific">Candidatus Parvarchaeum acidiphilum ARMAN-4</name>
    <dbReference type="NCBI Taxonomy" id="662760"/>
    <lineage>
        <taxon>Archaea</taxon>
        <taxon>Candidatus Parvarchaeota</taxon>
        <taxon>Candidatus Parvarchaeum</taxon>
    </lineage>
</organism>
<dbReference type="Gene3D" id="3.20.20.70">
    <property type="entry name" value="Aldolase class I"/>
    <property type="match status" value="1"/>
</dbReference>
<dbReference type="AlphaFoldDB" id="D2EE77"/>
<dbReference type="SUPFAM" id="SSF51412">
    <property type="entry name" value="Inosine monophosphate dehydrogenase (IMPDH)"/>
    <property type="match status" value="1"/>
</dbReference>
<dbReference type="GO" id="GO:0006183">
    <property type="term" value="P:GTP biosynthetic process"/>
    <property type="evidence" value="ECO:0007669"/>
    <property type="project" value="TreeGrafter"/>
</dbReference>
<dbReference type="PANTHER" id="PTHR11911:SF111">
    <property type="entry name" value="INOSINE-5'-MONOPHOSPHATE DEHYDROGENASE"/>
    <property type="match status" value="1"/>
</dbReference>
<dbReference type="InterPro" id="IPR013785">
    <property type="entry name" value="Aldolase_TIM"/>
</dbReference>
<sequence>MKVTNVKSVYYEIVKHKNEIKRIVDYVKKGDISGFTPPSALVGEYNYPNVSVGVIFTEDNKAQIYDAPKLWAANNFKVADIFSLRTKLVNATKNFNVNNINLEELERIRLAVISSNELNIDLKVSNVNLPKIDKDDFYQHGVKTKLERFKINDNFKIDRKIENVYYDRDLKAQDGIKMLYNSKIDENKISKAKDVKLLDGYSKASKDKNGRLIVGGSIGIGNDYLERAKALIDAETDFIVVDVANGYLNKTADVVKSVKKLGVSVIAGNVATKEGVLNLKKAGADCVKIGIGPGGACLTRPVAGVGYPQLSAIIECAKNGVNIIADGGISKSGDFAKAIAAGADAAMIGGLFAGTDESPGVVITKENTNYKFYRGMASINAFSDRALKTEESADLEGYTPEGTETLIPYKGSVLKIVNNLVGGLRSSMTYLNSSNLAEFRKNAEFVLLTDSSKRESKYK</sequence>
<proteinExistence type="inferred from homology"/>
<reference evidence="3 4" key="1">
    <citation type="journal article" date="2010" name="Proc. Natl. Acad. Sci. U.S.A.">
        <title>Enigmatic, ultrasmall, uncultivated Archaea.</title>
        <authorList>
            <person name="Baker B.J."/>
            <person name="Comolli L.R."/>
            <person name="Dick G.J."/>
            <person name="Hauser L.J."/>
            <person name="Hyatt D."/>
            <person name="Dill B.D."/>
            <person name="Land M.L."/>
            <person name="Verberkmoes N.C."/>
            <person name="Hettich R.L."/>
            <person name="Banfield J.F."/>
        </authorList>
    </citation>
    <scope>NUCLEOTIDE SEQUENCE [LARGE SCALE GENOMIC DNA]</scope>
</reference>
<dbReference type="EMBL" id="GG730038">
    <property type="protein sequence ID" value="EEZ93332.1"/>
    <property type="molecule type" value="Genomic_DNA"/>
</dbReference>
<dbReference type="SMART" id="SM01240">
    <property type="entry name" value="IMPDH"/>
    <property type="match status" value="1"/>
</dbReference>
<dbReference type="InterPro" id="IPR005990">
    <property type="entry name" value="IMP_DH"/>
</dbReference>
<dbReference type="GO" id="GO:0003938">
    <property type="term" value="F:IMP dehydrogenase activity"/>
    <property type="evidence" value="ECO:0007669"/>
    <property type="project" value="InterPro"/>
</dbReference>
<evidence type="ECO:0000256" key="1">
    <source>
        <dbReference type="ARBA" id="ARBA00005502"/>
    </source>
</evidence>
<evidence type="ECO:0000313" key="3">
    <source>
        <dbReference type="EMBL" id="EEZ93332.1"/>
    </source>
</evidence>
<evidence type="ECO:0000259" key="2">
    <source>
        <dbReference type="Pfam" id="PF00478"/>
    </source>
</evidence>
<dbReference type="InterPro" id="IPR001093">
    <property type="entry name" value="IMP_DH_GMPRt"/>
</dbReference>
<gene>
    <name evidence="3" type="ORF">BJBARM4_0009</name>
</gene>
<accession>D2EE77</accession>
<name>D2EE77_PARA4</name>
<comment type="similarity">
    <text evidence="1">Belongs to the IMPDH/GMPR family.</text>
</comment>
<feature type="domain" description="IMP dehydrogenase/GMP reductase" evidence="2">
    <location>
        <begin position="173"/>
        <end position="457"/>
    </location>
</feature>
<dbReference type="Proteomes" id="UP000009375">
    <property type="component" value="Unassembled WGS sequence"/>
</dbReference>
<protein>
    <submittedName>
        <fullName evidence="3">Malate dehydrogenase</fullName>
    </submittedName>
</protein>
<dbReference type="CDD" id="cd00381">
    <property type="entry name" value="IMPDH"/>
    <property type="match status" value="1"/>
</dbReference>